<name>A0A9X3EI65_9GAMM</name>
<dbReference type="Gene3D" id="1.10.10.60">
    <property type="entry name" value="Homeodomain-like"/>
    <property type="match status" value="1"/>
</dbReference>
<dbReference type="SMART" id="SM00342">
    <property type="entry name" value="HTH_ARAC"/>
    <property type="match status" value="1"/>
</dbReference>
<evidence type="ECO:0000256" key="3">
    <source>
        <dbReference type="ARBA" id="ARBA00023163"/>
    </source>
</evidence>
<organism evidence="5 6">
    <name type="scientific">Parathalassolituus penaei</name>
    <dbReference type="NCBI Taxonomy" id="2997323"/>
    <lineage>
        <taxon>Bacteria</taxon>
        <taxon>Pseudomonadati</taxon>
        <taxon>Pseudomonadota</taxon>
        <taxon>Gammaproteobacteria</taxon>
        <taxon>Oceanospirillales</taxon>
        <taxon>Oceanospirillaceae</taxon>
        <taxon>Parathalassolituus</taxon>
    </lineage>
</organism>
<reference evidence="5" key="1">
    <citation type="submission" date="2022-11" db="EMBL/GenBank/DDBJ databases">
        <title>Parathalassolutuus dongxingensis gen. nov., sp. nov., a novel member of family Oceanospirillaceae isolated from a coastal shrimp pond in Guangxi, China.</title>
        <authorList>
            <person name="Chen H."/>
        </authorList>
    </citation>
    <scope>NUCLEOTIDE SEQUENCE</scope>
    <source>
        <strain evidence="5">G-43</strain>
    </source>
</reference>
<dbReference type="GO" id="GO:0003700">
    <property type="term" value="F:DNA-binding transcription factor activity"/>
    <property type="evidence" value="ECO:0007669"/>
    <property type="project" value="InterPro"/>
</dbReference>
<dbReference type="AlphaFoldDB" id="A0A9X3EI65"/>
<feature type="domain" description="HTH araC/xylS-type" evidence="4">
    <location>
        <begin position="167"/>
        <end position="264"/>
    </location>
</feature>
<dbReference type="InterPro" id="IPR018062">
    <property type="entry name" value="HTH_AraC-typ_CS"/>
</dbReference>
<keyword evidence="2" id="KW-0238">DNA-binding</keyword>
<evidence type="ECO:0000313" key="6">
    <source>
        <dbReference type="Proteomes" id="UP001150830"/>
    </source>
</evidence>
<dbReference type="PROSITE" id="PS01124">
    <property type="entry name" value="HTH_ARAC_FAMILY_2"/>
    <property type="match status" value="1"/>
</dbReference>
<dbReference type="PRINTS" id="PR00032">
    <property type="entry name" value="HTHARAC"/>
</dbReference>
<protein>
    <submittedName>
        <fullName evidence="5">AraC family transcriptional regulator</fullName>
    </submittedName>
</protein>
<dbReference type="SUPFAM" id="SSF46689">
    <property type="entry name" value="Homeodomain-like"/>
    <property type="match status" value="1"/>
</dbReference>
<gene>
    <name evidence="5" type="ORF">OUO13_05900</name>
</gene>
<dbReference type="PANTHER" id="PTHR47894">
    <property type="entry name" value="HTH-TYPE TRANSCRIPTIONAL REGULATOR GADX"/>
    <property type="match status" value="1"/>
</dbReference>
<sequence length="268" mass="29991">MENLKTAVELAVGSGKALPFACFSSVYEQRIANVPISRPLLVCVLDGCKQLLGETEVTGQAGDFLLLSNHAALEMRNVPSGNGYRALLIEFEYEDFLPFIGKGRSRDKYLRGELSPLLGRTLTQFVEWATWAPQHLWPLRRQEILHALWHEGFHQIGQMIEPPGLSHQIYNRLAANPASDPGSAELAAALAMSESTLRRRLRQENTSLTTLRDQARLGVALTLLQTTELPVAMVAERCGYQSHSRFTDRFRQTFGLTPSELRKTRMTG</sequence>
<dbReference type="Proteomes" id="UP001150830">
    <property type="component" value="Unassembled WGS sequence"/>
</dbReference>
<dbReference type="Pfam" id="PF12833">
    <property type="entry name" value="HTH_18"/>
    <property type="match status" value="1"/>
</dbReference>
<dbReference type="PANTHER" id="PTHR47894:SF4">
    <property type="entry name" value="HTH-TYPE TRANSCRIPTIONAL REGULATOR GADX"/>
    <property type="match status" value="1"/>
</dbReference>
<keyword evidence="3" id="KW-0804">Transcription</keyword>
<dbReference type="PROSITE" id="PS00041">
    <property type="entry name" value="HTH_ARAC_FAMILY_1"/>
    <property type="match status" value="1"/>
</dbReference>
<dbReference type="EMBL" id="JAPNOA010000019">
    <property type="protein sequence ID" value="MCY0964711.1"/>
    <property type="molecule type" value="Genomic_DNA"/>
</dbReference>
<evidence type="ECO:0000256" key="2">
    <source>
        <dbReference type="ARBA" id="ARBA00023125"/>
    </source>
</evidence>
<dbReference type="InterPro" id="IPR020449">
    <property type="entry name" value="Tscrpt_reg_AraC-type_HTH"/>
</dbReference>
<dbReference type="GO" id="GO:0005829">
    <property type="term" value="C:cytosol"/>
    <property type="evidence" value="ECO:0007669"/>
    <property type="project" value="TreeGrafter"/>
</dbReference>
<keyword evidence="6" id="KW-1185">Reference proteome</keyword>
<dbReference type="RefSeq" id="WP_283172930.1">
    <property type="nucleotide sequence ID" value="NZ_JAPNOA010000019.1"/>
</dbReference>
<evidence type="ECO:0000256" key="1">
    <source>
        <dbReference type="ARBA" id="ARBA00023015"/>
    </source>
</evidence>
<dbReference type="InterPro" id="IPR009057">
    <property type="entry name" value="Homeodomain-like_sf"/>
</dbReference>
<evidence type="ECO:0000259" key="4">
    <source>
        <dbReference type="PROSITE" id="PS01124"/>
    </source>
</evidence>
<evidence type="ECO:0000313" key="5">
    <source>
        <dbReference type="EMBL" id="MCY0964711.1"/>
    </source>
</evidence>
<comment type="caution">
    <text evidence="5">The sequence shown here is derived from an EMBL/GenBank/DDBJ whole genome shotgun (WGS) entry which is preliminary data.</text>
</comment>
<proteinExistence type="predicted"/>
<accession>A0A9X3EI65</accession>
<keyword evidence="1" id="KW-0805">Transcription regulation</keyword>
<dbReference type="GO" id="GO:0000976">
    <property type="term" value="F:transcription cis-regulatory region binding"/>
    <property type="evidence" value="ECO:0007669"/>
    <property type="project" value="TreeGrafter"/>
</dbReference>
<dbReference type="InterPro" id="IPR018060">
    <property type="entry name" value="HTH_AraC"/>
</dbReference>